<dbReference type="Proteomes" id="UP000322667">
    <property type="component" value="Chromosome D10"/>
</dbReference>
<feature type="transmembrane region" description="Helical" evidence="1">
    <location>
        <begin position="47"/>
        <end position="66"/>
    </location>
</feature>
<keyword evidence="1" id="KW-1133">Transmembrane helix</keyword>
<evidence type="ECO:0000256" key="1">
    <source>
        <dbReference type="SAM" id="Phobius"/>
    </source>
</evidence>
<name>A0A5D2J6Q2_GOSTO</name>
<keyword evidence="3" id="KW-1185">Reference proteome</keyword>
<dbReference type="PROSITE" id="PS51257">
    <property type="entry name" value="PROKAR_LIPOPROTEIN"/>
    <property type="match status" value="1"/>
</dbReference>
<sequence length="101" mass="11309">MFRKPMTLLDYWPIVNLGSLLACCIAHKGHSKDQARSPHSRLALVHHSSFEALGLILIFSFPILYYSSWSTYKLSRCFVAFRCSSYKTSSHGPKGGVTPST</sequence>
<gene>
    <name evidence="2" type="ORF">ES332_D10G194000v1</name>
</gene>
<proteinExistence type="predicted"/>
<protein>
    <submittedName>
        <fullName evidence="2">Uncharacterized protein</fullName>
    </submittedName>
</protein>
<reference evidence="2 3" key="1">
    <citation type="submission" date="2019-07" db="EMBL/GenBank/DDBJ databases">
        <title>WGS assembly of Gossypium tomentosum.</title>
        <authorList>
            <person name="Chen Z.J."/>
            <person name="Sreedasyam A."/>
            <person name="Ando A."/>
            <person name="Song Q."/>
            <person name="De L."/>
            <person name="Hulse-Kemp A."/>
            <person name="Ding M."/>
            <person name="Ye W."/>
            <person name="Kirkbride R."/>
            <person name="Jenkins J."/>
            <person name="Plott C."/>
            <person name="Lovell J."/>
            <person name="Lin Y.-M."/>
            <person name="Vaughn R."/>
            <person name="Liu B."/>
            <person name="Li W."/>
            <person name="Simpson S."/>
            <person name="Scheffler B."/>
            <person name="Saski C."/>
            <person name="Grover C."/>
            <person name="Hu G."/>
            <person name="Conover J."/>
            <person name="Carlson J."/>
            <person name="Shu S."/>
            <person name="Boston L."/>
            <person name="Williams M."/>
            <person name="Peterson D."/>
            <person name="Mcgee K."/>
            <person name="Jones D."/>
            <person name="Wendel J."/>
            <person name="Stelly D."/>
            <person name="Grimwood J."/>
            <person name="Schmutz J."/>
        </authorList>
    </citation>
    <scope>NUCLEOTIDE SEQUENCE [LARGE SCALE GENOMIC DNA]</scope>
    <source>
        <strain evidence="2">7179.01</strain>
    </source>
</reference>
<keyword evidence="1" id="KW-0812">Transmembrane</keyword>
<evidence type="ECO:0000313" key="3">
    <source>
        <dbReference type="Proteomes" id="UP000322667"/>
    </source>
</evidence>
<evidence type="ECO:0000313" key="2">
    <source>
        <dbReference type="EMBL" id="TYH50274.1"/>
    </source>
</evidence>
<dbReference type="AlphaFoldDB" id="A0A5D2J6Q2"/>
<organism evidence="2 3">
    <name type="scientific">Gossypium tomentosum</name>
    <name type="common">Hawaiian cotton</name>
    <name type="synonym">Gossypium sandvicense</name>
    <dbReference type="NCBI Taxonomy" id="34277"/>
    <lineage>
        <taxon>Eukaryota</taxon>
        <taxon>Viridiplantae</taxon>
        <taxon>Streptophyta</taxon>
        <taxon>Embryophyta</taxon>
        <taxon>Tracheophyta</taxon>
        <taxon>Spermatophyta</taxon>
        <taxon>Magnoliopsida</taxon>
        <taxon>eudicotyledons</taxon>
        <taxon>Gunneridae</taxon>
        <taxon>Pentapetalae</taxon>
        <taxon>rosids</taxon>
        <taxon>malvids</taxon>
        <taxon>Malvales</taxon>
        <taxon>Malvaceae</taxon>
        <taxon>Malvoideae</taxon>
        <taxon>Gossypium</taxon>
    </lineage>
</organism>
<keyword evidence="1" id="KW-0472">Membrane</keyword>
<dbReference type="EMBL" id="CM017632">
    <property type="protein sequence ID" value="TYH50274.1"/>
    <property type="molecule type" value="Genomic_DNA"/>
</dbReference>
<accession>A0A5D2J6Q2</accession>